<dbReference type="Proteomes" id="UP000078386">
    <property type="component" value="Unassembled WGS sequence"/>
</dbReference>
<name>A0A1B7JV83_9ENTR</name>
<evidence type="ECO:0000313" key="2">
    <source>
        <dbReference type="EMBL" id="OAT51816.1"/>
    </source>
</evidence>
<evidence type="ECO:0000313" key="3">
    <source>
        <dbReference type="Proteomes" id="UP000078386"/>
    </source>
</evidence>
<dbReference type="SUPFAM" id="SSF50891">
    <property type="entry name" value="Cyclophilin-like"/>
    <property type="match status" value="1"/>
</dbReference>
<dbReference type="GO" id="GO:0003755">
    <property type="term" value="F:peptidyl-prolyl cis-trans isomerase activity"/>
    <property type="evidence" value="ECO:0007669"/>
    <property type="project" value="UniProtKB-EC"/>
</dbReference>
<keyword evidence="3" id="KW-1185">Reference proteome</keyword>
<keyword evidence="2" id="KW-0413">Isomerase</keyword>
<sequence>MPLPIGNNNAMKKSMLNNTQNADGKTSLLLLPFIGLLCVTQFVMAGNNKRVAIQETLMKIEIVVNGETATATLYNTPTGRDFASLLPLSLTLQDYADIERISDLPRRLSTAQAPEGMTPQAGDITFYAPWGNLAIFVQGRPYARSLIPVGKVDSGLPALQRHGPLRVQIRAVD</sequence>
<proteinExistence type="predicted"/>
<dbReference type="EMBL" id="LXEU01000054">
    <property type="protein sequence ID" value="OAT51816.1"/>
    <property type="molecule type" value="Genomic_DNA"/>
</dbReference>
<dbReference type="Pfam" id="PF18050">
    <property type="entry name" value="Cyclophil_like2"/>
    <property type="match status" value="1"/>
</dbReference>
<dbReference type="EC" id="5.2.1.8" evidence="2"/>
<gene>
    <name evidence="2" type="ORF">M989_02794</name>
</gene>
<accession>A0A1B7JV83</accession>
<dbReference type="InterPro" id="IPR029000">
    <property type="entry name" value="Cyclophilin-like_dom_sf"/>
</dbReference>
<protein>
    <submittedName>
        <fullName evidence="2">Peptidyl-prolyl cis-trans isomerase</fullName>
        <ecNumber evidence="2">5.2.1.8</ecNumber>
    </submittedName>
</protein>
<reference evidence="2 3" key="1">
    <citation type="submission" date="2016-04" db="EMBL/GenBank/DDBJ databases">
        <title>ATOL: Assembling a taxonomically balanced genome-scale reconstruction of the evolutionary history of the Enterobacteriaceae.</title>
        <authorList>
            <person name="Plunkett G.III."/>
            <person name="Neeno-Eckwall E.C."/>
            <person name="Glasner J.D."/>
            <person name="Perna N.T."/>
        </authorList>
    </citation>
    <scope>NUCLEOTIDE SEQUENCE [LARGE SCALE GENOMIC DNA]</scope>
    <source>
        <strain evidence="2 3">ATCC 51603</strain>
    </source>
</reference>
<evidence type="ECO:0000259" key="1">
    <source>
        <dbReference type="Pfam" id="PF18050"/>
    </source>
</evidence>
<feature type="domain" description="Cyclophilin-like" evidence="1">
    <location>
        <begin position="62"/>
        <end position="169"/>
    </location>
</feature>
<organism evidence="2 3">
    <name type="scientific">Kluyvera georgiana ATCC 51603</name>
    <dbReference type="NCBI Taxonomy" id="1354264"/>
    <lineage>
        <taxon>Bacteria</taxon>
        <taxon>Pseudomonadati</taxon>
        <taxon>Pseudomonadota</taxon>
        <taxon>Gammaproteobacteria</taxon>
        <taxon>Enterobacterales</taxon>
        <taxon>Enterobacteriaceae</taxon>
        <taxon>Kluyvera</taxon>
    </lineage>
</organism>
<dbReference type="InterPro" id="IPR041183">
    <property type="entry name" value="Cyclophilin-like"/>
</dbReference>
<comment type="caution">
    <text evidence="2">The sequence shown here is derived from an EMBL/GenBank/DDBJ whole genome shotgun (WGS) entry which is preliminary data.</text>
</comment>
<dbReference type="Gene3D" id="2.40.100.20">
    <property type="match status" value="1"/>
</dbReference>
<dbReference type="PATRIC" id="fig|1354264.4.peg.2918"/>
<dbReference type="AlphaFoldDB" id="A0A1B7JV83"/>